<evidence type="ECO:0000313" key="2">
    <source>
        <dbReference type="EMBL" id="KAJ1108619.1"/>
    </source>
</evidence>
<dbReference type="EMBL" id="JANPWB010000013">
    <property type="protein sequence ID" value="KAJ1108619.1"/>
    <property type="molecule type" value="Genomic_DNA"/>
</dbReference>
<feature type="compositionally biased region" description="Basic and acidic residues" evidence="1">
    <location>
        <begin position="22"/>
        <end position="32"/>
    </location>
</feature>
<dbReference type="Proteomes" id="UP001066276">
    <property type="component" value="Chromosome 9"/>
</dbReference>
<organism evidence="2 3">
    <name type="scientific">Pleurodeles waltl</name>
    <name type="common">Iberian ribbed newt</name>
    <dbReference type="NCBI Taxonomy" id="8319"/>
    <lineage>
        <taxon>Eukaryota</taxon>
        <taxon>Metazoa</taxon>
        <taxon>Chordata</taxon>
        <taxon>Craniata</taxon>
        <taxon>Vertebrata</taxon>
        <taxon>Euteleostomi</taxon>
        <taxon>Amphibia</taxon>
        <taxon>Batrachia</taxon>
        <taxon>Caudata</taxon>
        <taxon>Salamandroidea</taxon>
        <taxon>Salamandridae</taxon>
        <taxon>Pleurodelinae</taxon>
        <taxon>Pleurodeles</taxon>
    </lineage>
</organism>
<name>A0AAV7N1S0_PLEWA</name>
<dbReference type="AlphaFoldDB" id="A0AAV7N1S0"/>
<protein>
    <submittedName>
        <fullName evidence="2">Uncharacterized protein</fullName>
    </submittedName>
</protein>
<evidence type="ECO:0000256" key="1">
    <source>
        <dbReference type="SAM" id="MobiDB-lite"/>
    </source>
</evidence>
<evidence type="ECO:0000313" key="3">
    <source>
        <dbReference type="Proteomes" id="UP001066276"/>
    </source>
</evidence>
<proteinExistence type="predicted"/>
<accession>A0AAV7N1S0</accession>
<comment type="caution">
    <text evidence="2">The sequence shown here is derived from an EMBL/GenBank/DDBJ whole genome shotgun (WGS) entry which is preliminary data.</text>
</comment>
<reference evidence="2" key="1">
    <citation type="journal article" date="2022" name="bioRxiv">
        <title>Sequencing and chromosome-scale assembly of the giantPleurodeles waltlgenome.</title>
        <authorList>
            <person name="Brown T."/>
            <person name="Elewa A."/>
            <person name="Iarovenko S."/>
            <person name="Subramanian E."/>
            <person name="Araus A.J."/>
            <person name="Petzold A."/>
            <person name="Susuki M."/>
            <person name="Suzuki K.-i.T."/>
            <person name="Hayashi T."/>
            <person name="Toyoda A."/>
            <person name="Oliveira C."/>
            <person name="Osipova E."/>
            <person name="Leigh N.D."/>
            <person name="Simon A."/>
            <person name="Yun M.H."/>
        </authorList>
    </citation>
    <scope>NUCLEOTIDE SEQUENCE</scope>
    <source>
        <strain evidence="2">20211129_DDA</strain>
        <tissue evidence="2">Liver</tissue>
    </source>
</reference>
<sequence>MRQSRLLKAIVESRSVGSAPDPDPRERRRAGDGADGGHGICARTDLRAQLLHNTERKVITAGSRDCLPQPRAAARLAIYASRGTRSLARARIILLLSLNVPRLPYHANASYSRRRPDPCAFRAILVELRPRARYRGLVCVCLIHAHTHEVCYRLSPTAELSFNVQKYCRLRAQTRLFILKVQAWDSKCFCRITQIWVPAMGIISGCLLTRTPEASSSSVFCVACGMLNAPLGCVKALGKEKMREKE</sequence>
<keyword evidence="3" id="KW-1185">Reference proteome</keyword>
<gene>
    <name evidence="2" type="ORF">NDU88_005995</name>
</gene>
<feature type="region of interest" description="Disordered" evidence="1">
    <location>
        <begin position="12"/>
        <end position="39"/>
    </location>
</feature>